<evidence type="ECO:0000259" key="11">
    <source>
        <dbReference type="PROSITE" id="PS50048"/>
    </source>
</evidence>
<feature type="transmembrane region" description="Helical" evidence="10">
    <location>
        <begin position="237"/>
        <end position="258"/>
    </location>
</feature>
<dbReference type="InterPro" id="IPR050524">
    <property type="entry name" value="APC_YAT"/>
</dbReference>
<name>A0A9P6KJV0_9PLEO</name>
<feature type="transmembrane region" description="Helical" evidence="10">
    <location>
        <begin position="66"/>
        <end position="86"/>
    </location>
</feature>
<dbReference type="PROSITE" id="PS50048">
    <property type="entry name" value="ZN2_CY6_FUNGAL_2"/>
    <property type="match status" value="1"/>
</dbReference>
<dbReference type="GO" id="GO:0006351">
    <property type="term" value="P:DNA-templated transcription"/>
    <property type="evidence" value="ECO:0007669"/>
    <property type="project" value="InterPro"/>
</dbReference>
<keyword evidence="7 10" id="KW-0472">Membrane</keyword>
<evidence type="ECO:0000256" key="7">
    <source>
        <dbReference type="ARBA" id="ARBA00023136"/>
    </source>
</evidence>
<feature type="domain" description="Zn(2)-C6 fungal-type" evidence="11">
    <location>
        <begin position="548"/>
        <end position="582"/>
    </location>
</feature>
<dbReference type="OrthoDB" id="4454541at2759"/>
<feature type="transmembrane region" description="Helical" evidence="10">
    <location>
        <begin position="752"/>
        <end position="771"/>
    </location>
</feature>
<dbReference type="InterPro" id="IPR004841">
    <property type="entry name" value="AA-permease/SLC12A_dom"/>
</dbReference>
<evidence type="ECO:0000256" key="1">
    <source>
        <dbReference type="ARBA" id="ARBA00004141"/>
    </source>
</evidence>
<proteinExistence type="predicted"/>
<dbReference type="SUPFAM" id="SSF57701">
    <property type="entry name" value="Zn2/Cys6 DNA-binding domain"/>
    <property type="match status" value="1"/>
</dbReference>
<keyword evidence="6 10" id="KW-1133">Transmembrane helix</keyword>
<dbReference type="Pfam" id="PF00324">
    <property type="entry name" value="AA_permease"/>
    <property type="match status" value="1"/>
</dbReference>
<evidence type="ECO:0000256" key="4">
    <source>
        <dbReference type="ARBA" id="ARBA00022723"/>
    </source>
</evidence>
<dbReference type="Gene3D" id="1.20.1740.10">
    <property type="entry name" value="Amino acid/polyamine transporter I"/>
    <property type="match status" value="1"/>
</dbReference>
<keyword evidence="3 10" id="KW-0812">Transmembrane</keyword>
<sequence>MDNKEVKTSTGEPSMEAEYGEVRVSNTSSLQRELRPRHLQMIAIGGVIGTGLFLGTAGNLQNGGPAGLLISYVIMSSLLYAVMSALGEMVSQFPLPGGQFALAHRFVSPEFGFAMGWLFWYNYIIVLAAEVSAAAVLVTYWTHPGDTCTAGICNNALWVGLMLIFILAINFVGTRAYGEMEFWFAGIKVITIIGLIIVGVIISAGGGPKNEAIGFKYWEETGGFVQFQDIPGAKGRFLGFFSVLISAAFAFIGSELTAIAAAETGNPRKSVPSAIKGVWVRLVLFYLCSAFIIGILVSPSDPSLSLDSTAAKSPFVIAMKNAGIKVLPSIVNAALLSSAWSAGCADLYVSSRTLYGLYTRGHAPAFMGKTRNDGLPWVAVTIGAFFSLLSFMAASKGSAGKAFGYFANMTAICGIISWICILFTYTRWYKGLRVQCVDRSTLPYRAPLQPYLSYYGMTVSIMVLIFGGFTAFMPTFDVSSFITTYFPIPFFAVLFAGYKFWKKSHMVSFEKMDFFTVLLSRRKLMESGDQSVVDHQSTERRSVRANRACASCRVRKQRCTLFSTTGQTACQRCARHGMPCSFEAEPEDAYQEQPGPTKLAQMVVQLQQRVNQHEARIAELEHFDSTPRKYPRLSRSSIPTTSLPIASDNENQYAVRNESNSIRKPQPFNHSMEQLELGAPIATLRSLGALGDGRDLAHESARMNTYRPLSDLIQNGTLTETEASRALNIYFDQCHPWAPVLSQKTRDMGLRLTEIAPTLFLAIVAIGARFWHDGNENNDTIHPRSINPLDLHPRYTEIVFHLDSSISRLLLRPNAADASLNNIQSLLLYLQWMPYNACAPRTGQERSQMQVQTRYNEMSTWAVFGLALRYAEFCGLEQKVLSSFQDDSSAAAATSEDMDTMRVWLNMVTYDCNLTLTFCSHPAAQEPGDVRYASTVELACIIQNVRHQKDNITERSQVLAVIKEANVEFDSWQRRWFARLGNTKLQQIQMPFTSVRWYRLALTSSLLRAVLSQTQSEMLPLPSWATQPMTVSLTAASQILLSVSKCSFESVLTLESLASSTFPEGILSLNPEARRSLHHAVDSTWISYTFAITFLVLCYLRNLIDDNLQLCTSSRCASLLATMWPAKPRHASILHRLSRLALEIFSGSEQASTFHPDNDYTTVVQNATSIILEAPTDAEPTMVHPEHISSLQAFFDLVEDPTWDWGMPFAGEQTEWGMHS</sequence>
<dbReference type="InterPro" id="IPR036864">
    <property type="entry name" value="Zn2-C6_fun-type_DNA-bd_sf"/>
</dbReference>
<dbReference type="FunFam" id="1.20.1740.10:FF:000006">
    <property type="entry name" value="General amino acid permease"/>
    <property type="match status" value="1"/>
</dbReference>
<comment type="subcellular location">
    <subcellularLocation>
        <location evidence="1">Membrane</location>
        <topology evidence="1">Multi-pass membrane protein</topology>
    </subcellularLocation>
</comment>
<dbReference type="PROSITE" id="PS00218">
    <property type="entry name" value="AMINO_ACID_PERMEASE_1"/>
    <property type="match status" value="1"/>
</dbReference>
<comment type="caution">
    <text evidence="12">The sequence shown here is derived from an EMBL/GenBank/DDBJ whole genome shotgun (WGS) entry which is preliminary data.</text>
</comment>
<reference evidence="12" key="1">
    <citation type="journal article" date="2020" name="Mol. Plant Microbe Interact.">
        <title>Genome Sequence of the Biocontrol Agent Coniothyrium minitans strain Conio (IMI 134523).</title>
        <authorList>
            <person name="Patel D."/>
            <person name="Shittu T.A."/>
            <person name="Baroncelli R."/>
            <person name="Muthumeenakshi S."/>
            <person name="Osborne T.H."/>
            <person name="Janganan T.K."/>
            <person name="Sreenivasaprasad S."/>
        </authorList>
    </citation>
    <scope>NUCLEOTIDE SEQUENCE</scope>
    <source>
        <strain evidence="12">Conio</strain>
    </source>
</reference>
<dbReference type="Pfam" id="PF04082">
    <property type="entry name" value="Fungal_trans"/>
    <property type="match status" value="1"/>
</dbReference>
<evidence type="ECO:0000313" key="12">
    <source>
        <dbReference type="EMBL" id="KAF9729142.1"/>
    </source>
</evidence>
<keyword evidence="5" id="KW-0029">Amino-acid transport</keyword>
<protein>
    <submittedName>
        <fullName evidence="12">Amino acid permease</fullName>
    </submittedName>
</protein>
<dbReference type="Gene3D" id="4.10.240.10">
    <property type="entry name" value="Zn(2)-C6 fungal-type DNA-binding domain"/>
    <property type="match status" value="1"/>
</dbReference>
<feature type="transmembrane region" description="Helical" evidence="10">
    <location>
        <begin position="278"/>
        <end position="297"/>
    </location>
</feature>
<organism evidence="12 13">
    <name type="scientific">Paraphaeosphaeria minitans</name>
    <dbReference type="NCBI Taxonomy" id="565426"/>
    <lineage>
        <taxon>Eukaryota</taxon>
        <taxon>Fungi</taxon>
        <taxon>Dikarya</taxon>
        <taxon>Ascomycota</taxon>
        <taxon>Pezizomycotina</taxon>
        <taxon>Dothideomycetes</taxon>
        <taxon>Pleosporomycetidae</taxon>
        <taxon>Pleosporales</taxon>
        <taxon>Massarineae</taxon>
        <taxon>Didymosphaeriaceae</taxon>
        <taxon>Paraphaeosphaeria</taxon>
    </lineage>
</organism>
<keyword evidence="4" id="KW-0479">Metal-binding</keyword>
<dbReference type="InterPro" id="IPR007219">
    <property type="entry name" value="XnlR_reg_dom"/>
</dbReference>
<evidence type="ECO:0000256" key="10">
    <source>
        <dbReference type="SAM" id="Phobius"/>
    </source>
</evidence>
<feature type="region of interest" description="Disordered" evidence="9">
    <location>
        <begin position="1"/>
        <end position="24"/>
    </location>
</feature>
<keyword evidence="13" id="KW-1185">Reference proteome</keyword>
<dbReference type="InterPro" id="IPR004840">
    <property type="entry name" value="Amino_acid_permease_CS"/>
</dbReference>
<keyword evidence="2" id="KW-0813">Transport</keyword>
<dbReference type="AlphaFoldDB" id="A0A9P6KJV0"/>
<feature type="transmembrane region" description="Helical" evidence="10">
    <location>
        <begin position="39"/>
        <end position="60"/>
    </location>
</feature>
<dbReference type="PROSITE" id="PS00463">
    <property type="entry name" value="ZN2_CY6_FUNGAL_1"/>
    <property type="match status" value="1"/>
</dbReference>
<dbReference type="EMBL" id="WJXW01000017">
    <property type="protein sequence ID" value="KAF9729142.1"/>
    <property type="molecule type" value="Genomic_DNA"/>
</dbReference>
<dbReference type="Pfam" id="PF00172">
    <property type="entry name" value="Zn_clus"/>
    <property type="match status" value="1"/>
</dbReference>
<dbReference type="GO" id="GO:0003677">
    <property type="term" value="F:DNA binding"/>
    <property type="evidence" value="ECO:0007669"/>
    <property type="project" value="InterPro"/>
</dbReference>
<dbReference type="PANTHER" id="PTHR43341">
    <property type="entry name" value="AMINO ACID PERMEASE"/>
    <property type="match status" value="1"/>
</dbReference>
<evidence type="ECO:0000256" key="2">
    <source>
        <dbReference type="ARBA" id="ARBA00022448"/>
    </source>
</evidence>
<dbReference type="Proteomes" id="UP000756921">
    <property type="component" value="Unassembled WGS sequence"/>
</dbReference>
<feature type="transmembrane region" description="Helical" evidence="10">
    <location>
        <begin position="185"/>
        <end position="206"/>
    </location>
</feature>
<dbReference type="GO" id="GO:0016020">
    <property type="term" value="C:membrane"/>
    <property type="evidence" value="ECO:0007669"/>
    <property type="project" value="UniProtKB-SubCell"/>
</dbReference>
<dbReference type="CDD" id="cd12148">
    <property type="entry name" value="fungal_TF_MHR"/>
    <property type="match status" value="1"/>
</dbReference>
<dbReference type="GO" id="GO:0000981">
    <property type="term" value="F:DNA-binding transcription factor activity, RNA polymerase II-specific"/>
    <property type="evidence" value="ECO:0007669"/>
    <property type="project" value="InterPro"/>
</dbReference>
<dbReference type="PANTHER" id="PTHR43341:SF20">
    <property type="entry name" value="AAT FAMILY AMINO ACID TRANSPORTER"/>
    <property type="match status" value="1"/>
</dbReference>
<dbReference type="SMART" id="SM00066">
    <property type="entry name" value="GAL4"/>
    <property type="match status" value="1"/>
</dbReference>
<evidence type="ECO:0000256" key="3">
    <source>
        <dbReference type="ARBA" id="ARBA00022692"/>
    </source>
</evidence>
<evidence type="ECO:0000256" key="9">
    <source>
        <dbReference type="SAM" id="MobiDB-lite"/>
    </source>
</evidence>
<feature type="transmembrane region" description="Helical" evidence="10">
    <location>
        <begin position="120"/>
        <end position="143"/>
    </location>
</feature>
<evidence type="ECO:0000256" key="8">
    <source>
        <dbReference type="ARBA" id="ARBA00023242"/>
    </source>
</evidence>
<evidence type="ECO:0000313" key="13">
    <source>
        <dbReference type="Proteomes" id="UP000756921"/>
    </source>
</evidence>
<gene>
    <name evidence="12" type="ORF">PMIN01_12832</name>
</gene>
<keyword evidence="8" id="KW-0539">Nucleus</keyword>
<feature type="transmembrane region" description="Helical" evidence="10">
    <location>
        <begin position="478"/>
        <end position="501"/>
    </location>
</feature>
<dbReference type="GO" id="GO:0015171">
    <property type="term" value="F:amino acid transmembrane transporter activity"/>
    <property type="evidence" value="ECO:0007669"/>
    <property type="project" value="TreeGrafter"/>
</dbReference>
<dbReference type="CDD" id="cd00067">
    <property type="entry name" value="GAL4"/>
    <property type="match status" value="1"/>
</dbReference>
<evidence type="ECO:0000256" key="6">
    <source>
        <dbReference type="ARBA" id="ARBA00022989"/>
    </source>
</evidence>
<dbReference type="GO" id="GO:0008270">
    <property type="term" value="F:zinc ion binding"/>
    <property type="evidence" value="ECO:0007669"/>
    <property type="project" value="InterPro"/>
</dbReference>
<feature type="transmembrane region" description="Helical" evidence="10">
    <location>
        <begin position="374"/>
        <end position="393"/>
    </location>
</feature>
<feature type="transmembrane region" description="Helical" evidence="10">
    <location>
        <begin position="405"/>
        <end position="425"/>
    </location>
</feature>
<dbReference type="InterPro" id="IPR001138">
    <property type="entry name" value="Zn2Cys6_DnaBD"/>
</dbReference>
<feature type="transmembrane region" description="Helical" evidence="10">
    <location>
        <begin position="155"/>
        <end position="173"/>
    </location>
</feature>
<evidence type="ECO:0000256" key="5">
    <source>
        <dbReference type="ARBA" id="ARBA00022970"/>
    </source>
</evidence>
<feature type="transmembrane region" description="Helical" evidence="10">
    <location>
        <begin position="452"/>
        <end position="472"/>
    </location>
</feature>
<accession>A0A9P6KJV0</accession>